<evidence type="ECO:0000256" key="12">
    <source>
        <dbReference type="ARBA" id="ARBA00023304"/>
    </source>
</evidence>
<dbReference type="InterPro" id="IPR002034">
    <property type="entry name" value="AIPM/Hcit_synth_CS"/>
</dbReference>
<dbReference type="EC" id="2.3.3.13" evidence="6"/>
<keyword evidence="12" id="KW-0100">Branched-chain amino acid biosynthesis</keyword>
<dbReference type="SUPFAM" id="SSF89000">
    <property type="entry name" value="post-HMGL domain-like"/>
    <property type="match status" value="1"/>
</dbReference>
<evidence type="ECO:0000313" key="15">
    <source>
        <dbReference type="Proteomes" id="UP001306508"/>
    </source>
</evidence>
<dbReference type="PANTHER" id="PTHR46911">
    <property type="match status" value="1"/>
</dbReference>
<protein>
    <recommendedName>
        <fullName evidence="6">2-isopropylmalate synthase</fullName>
        <ecNumber evidence="6">2.3.3.13</ecNumber>
    </recommendedName>
</protein>
<dbReference type="SUPFAM" id="SSF51569">
    <property type="entry name" value="Aldolase"/>
    <property type="match status" value="1"/>
</dbReference>
<dbReference type="GO" id="GO:0009098">
    <property type="term" value="P:L-leucine biosynthetic process"/>
    <property type="evidence" value="ECO:0007669"/>
    <property type="project" value="UniProtKB-KW"/>
</dbReference>
<comment type="pathway">
    <text evidence="3">Amino-acid biosynthesis; L-leucine biosynthesis; L-leucine from 3-methyl-2-oxobutanoate: step 1/4.</text>
</comment>
<evidence type="ECO:0000256" key="6">
    <source>
        <dbReference type="ARBA" id="ARBA00012973"/>
    </source>
</evidence>
<dbReference type="CDD" id="cd07942">
    <property type="entry name" value="DRE_TIM_LeuA"/>
    <property type="match status" value="1"/>
</dbReference>
<dbReference type="Gene3D" id="3.30.160.270">
    <property type="match status" value="1"/>
</dbReference>
<dbReference type="GO" id="GO:0005739">
    <property type="term" value="C:mitochondrion"/>
    <property type="evidence" value="ECO:0007669"/>
    <property type="project" value="UniProtKB-SubCell"/>
</dbReference>
<dbReference type="GO" id="GO:0046872">
    <property type="term" value="F:metal ion binding"/>
    <property type="evidence" value="ECO:0007669"/>
    <property type="project" value="UniProtKB-KW"/>
</dbReference>
<gene>
    <name evidence="14" type="ORF">RI543_001355</name>
</gene>
<dbReference type="PANTHER" id="PTHR46911:SF2">
    <property type="entry name" value="2-ISOPROPYLMALATE SYNTHASE-RELATED"/>
    <property type="match status" value="1"/>
</dbReference>
<evidence type="ECO:0000256" key="10">
    <source>
        <dbReference type="ARBA" id="ARBA00022723"/>
    </source>
</evidence>
<dbReference type="PROSITE" id="PS00815">
    <property type="entry name" value="AIPM_HOMOCIT_SYNTH_1"/>
    <property type="match status" value="1"/>
</dbReference>
<evidence type="ECO:0000256" key="11">
    <source>
        <dbReference type="ARBA" id="ARBA00023128"/>
    </source>
</evidence>
<dbReference type="GO" id="GO:0003852">
    <property type="term" value="F:2-isopropylmalate synthase activity"/>
    <property type="evidence" value="ECO:0007669"/>
    <property type="project" value="UniProtKB-EC"/>
</dbReference>
<comment type="similarity">
    <text evidence="4">Belongs to the alpha-IPM synthase/homocitrate synthase family. LeuA type 2 subfamily.</text>
</comment>
<evidence type="ECO:0000259" key="13">
    <source>
        <dbReference type="PROSITE" id="PS50991"/>
    </source>
</evidence>
<dbReference type="Pfam" id="PF22615">
    <property type="entry name" value="IPMS_D2"/>
    <property type="match status" value="1"/>
</dbReference>
<keyword evidence="15" id="KW-1185">Reference proteome</keyword>
<reference evidence="15" key="1">
    <citation type="submission" date="2023-07" db="EMBL/GenBank/DDBJ databases">
        <title>A draft genome of Kazachstania heterogenica Y-27499.</title>
        <authorList>
            <person name="Donic C."/>
            <person name="Kralova J.S."/>
            <person name="Fidel L."/>
            <person name="Ben-Dor S."/>
            <person name="Jung S."/>
        </authorList>
    </citation>
    <scope>NUCLEOTIDE SEQUENCE [LARGE SCALE GENOMIC DNA]</scope>
    <source>
        <strain evidence="15">Y27499</strain>
    </source>
</reference>
<dbReference type="EMBL" id="JAWIZZ010000038">
    <property type="protein sequence ID" value="KAK5780968.1"/>
    <property type="molecule type" value="Genomic_DNA"/>
</dbReference>
<dbReference type="Gene3D" id="3.20.20.70">
    <property type="entry name" value="Aldolase class I"/>
    <property type="match status" value="1"/>
</dbReference>
<name>A0AAN7WI84_9SACH</name>
<dbReference type="InterPro" id="IPR039371">
    <property type="entry name" value="LeuA_N_DRE-TIM"/>
</dbReference>
<feature type="domain" description="Pyruvate carboxyltransferase" evidence="13">
    <location>
        <begin position="77"/>
        <end position="352"/>
    </location>
</feature>
<dbReference type="NCBIfam" id="TIGR00970">
    <property type="entry name" value="leuA_yeast"/>
    <property type="match status" value="1"/>
</dbReference>
<evidence type="ECO:0000313" key="14">
    <source>
        <dbReference type="EMBL" id="KAK5780968.1"/>
    </source>
</evidence>
<evidence type="ECO:0000256" key="4">
    <source>
        <dbReference type="ARBA" id="ARBA00009767"/>
    </source>
</evidence>
<evidence type="ECO:0000256" key="1">
    <source>
        <dbReference type="ARBA" id="ARBA00001968"/>
    </source>
</evidence>
<dbReference type="InterPro" id="IPR036230">
    <property type="entry name" value="LeuA_allosteric_dom_sf"/>
</dbReference>
<dbReference type="InterPro" id="IPR013785">
    <property type="entry name" value="Aldolase_TIM"/>
</dbReference>
<dbReference type="Pfam" id="PF00682">
    <property type="entry name" value="HMGL-like"/>
    <property type="match status" value="1"/>
</dbReference>
<comment type="cofactor">
    <cofactor evidence="1">
        <name>a divalent metal cation</name>
        <dbReference type="ChEBI" id="CHEBI:60240"/>
    </cofactor>
</comment>
<accession>A0AAN7WI84</accession>
<proteinExistence type="inferred from homology"/>
<dbReference type="PROSITE" id="PS00816">
    <property type="entry name" value="AIPM_HOMOCIT_SYNTH_2"/>
    <property type="match status" value="1"/>
</dbReference>
<dbReference type="FunFam" id="3.30.160.270:FF:000002">
    <property type="entry name" value="2-isopropylmalate synthase"/>
    <property type="match status" value="1"/>
</dbReference>
<keyword evidence="7" id="KW-0432">Leucine biosynthesis</keyword>
<comment type="subunit">
    <text evidence="5">Homodimer.</text>
</comment>
<dbReference type="SMART" id="SM00917">
    <property type="entry name" value="LeuA_dimer"/>
    <property type="match status" value="1"/>
</dbReference>
<keyword evidence="10" id="KW-0479">Metal-binding</keyword>
<evidence type="ECO:0000256" key="5">
    <source>
        <dbReference type="ARBA" id="ARBA00011738"/>
    </source>
</evidence>
<sequence>MKRSNLIVSKLSSSIRIIHSTTPKYTNTINTNTGTRTLQQNMPYKNMLKDPYTKYKPYIAINLPNRTWPDKRITKAPRWLSTDLRDGNQSLPDPMNMEQKKEYFHKLIEIGFKEIEVAFPSASLTDFEFTKYAVENAPDDVTIQALVQSRPHLIERTIDALKGAKQATVHTYLATSDMFRNIVFQMSQEQAIEKAVETTKLVRSMTKDDPNQQNTLWSYEFSPECFSDTPVDFSVKICNAVLDAWEPTEDNPIIFNLPATVEVSTPNVYADQIEYFATHIKDRNKVCISTHTHNDRGCSVAATELALMAGADRVEGCIFGNGERTGNVDLVTVALNMYIQGVAPNLDLSNINSLIEVVERCNKIPIPQRAPYGGDLVFCAFSGSHQDAIKKGFALQKKRRRDGDHYWRIPYLPLDPKDVGRDYEAIIRVNSQSGKGGAAWVILRALGLDLPRLMQIEFSTIVQEKADSTGEELQATEITKLFKDTYNYNNEAHRYISLLDYDVKKLNSERRILTGQVEINDKVISIEGEGNGPISSLVNALSNLFNVHLSVENYSEHSLGSGSSTQAASYIQLKYRRNEDDEHVFSWGVGVSEDVSDSSVQAIFATINNIIHKGDIKLPS</sequence>
<dbReference type="SUPFAM" id="SSF110921">
    <property type="entry name" value="2-isopropylmalate synthase LeuA, allosteric (dimerisation) domain"/>
    <property type="match status" value="1"/>
</dbReference>
<dbReference type="NCBIfam" id="NF002991">
    <property type="entry name" value="PRK03739.1"/>
    <property type="match status" value="1"/>
</dbReference>
<evidence type="ECO:0000256" key="2">
    <source>
        <dbReference type="ARBA" id="ARBA00004173"/>
    </source>
</evidence>
<dbReference type="InterPro" id="IPR005668">
    <property type="entry name" value="IPM_Synthase"/>
</dbReference>
<organism evidence="14 15">
    <name type="scientific">Arxiozyma heterogenica</name>
    <dbReference type="NCBI Taxonomy" id="278026"/>
    <lineage>
        <taxon>Eukaryota</taxon>
        <taxon>Fungi</taxon>
        <taxon>Dikarya</taxon>
        <taxon>Ascomycota</taxon>
        <taxon>Saccharomycotina</taxon>
        <taxon>Saccharomycetes</taxon>
        <taxon>Saccharomycetales</taxon>
        <taxon>Saccharomycetaceae</taxon>
        <taxon>Arxiozyma</taxon>
    </lineage>
</organism>
<dbReference type="Proteomes" id="UP001306508">
    <property type="component" value="Unassembled WGS sequence"/>
</dbReference>
<dbReference type="AlphaFoldDB" id="A0AAN7WI84"/>
<dbReference type="InterPro" id="IPR000891">
    <property type="entry name" value="PYR_CT"/>
</dbReference>
<keyword evidence="8" id="KW-0028">Amino-acid biosynthesis</keyword>
<evidence type="ECO:0000256" key="9">
    <source>
        <dbReference type="ARBA" id="ARBA00022679"/>
    </source>
</evidence>
<dbReference type="HAMAP" id="MF_00572">
    <property type="entry name" value="LeuA_type2"/>
    <property type="match status" value="1"/>
</dbReference>
<dbReference type="PROSITE" id="PS50991">
    <property type="entry name" value="PYR_CT"/>
    <property type="match status" value="1"/>
</dbReference>
<evidence type="ECO:0000256" key="3">
    <source>
        <dbReference type="ARBA" id="ARBA00004689"/>
    </source>
</evidence>
<keyword evidence="9" id="KW-0808">Transferase</keyword>
<keyword evidence="11" id="KW-0496">Mitochondrion</keyword>
<evidence type="ECO:0000256" key="7">
    <source>
        <dbReference type="ARBA" id="ARBA00022430"/>
    </source>
</evidence>
<comment type="caution">
    <text evidence="14">The sequence shown here is derived from an EMBL/GenBank/DDBJ whole genome shotgun (WGS) entry which is preliminary data.</text>
</comment>
<dbReference type="FunFam" id="3.20.20.70:FF:000045">
    <property type="entry name" value="2-isopropylmalate synthase"/>
    <property type="match status" value="1"/>
</dbReference>
<evidence type="ECO:0000256" key="8">
    <source>
        <dbReference type="ARBA" id="ARBA00022605"/>
    </source>
</evidence>
<dbReference type="InterPro" id="IPR054692">
    <property type="entry name" value="LeuA-like_post-cat"/>
</dbReference>
<dbReference type="Pfam" id="PF08502">
    <property type="entry name" value="LeuA_dimer"/>
    <property type="match status" value="1"/>
</dbReference>
<comment type="subcellular location">
    <subcellularLocation>
        <location evidence="2">Mitochondrion</location>
    </subcellularLocation>
</comment>
<dbReference type="InterPro" id="IPR013709">
    <property type="entry name" value="2-isopropylmalate_synth_dimer"/>
</dbReference>